<organism evidence="9 10">
    <name type="scientific">Urechidicola croceus</name>
    <dbReference type="NCBI Taxonomy" id="1850246"/>
    <lineage>
        <taxon>Bacteria</taxon>
        <taxon>Pseudomonadati</taxon>
        <taxon>Bacteroidota</taxon>
        <taxon>Flavobacteriia</taxon>
        <taxon>Flavobacteriales</taxon>
        <taxon>Flavobacteriaceae</taxon>
        <taxon>Urechidicola</taxon>
    </lineage>
</organism>
<dbReference type="AlphaFoldDB" id="A0A1D8P4T1"/>
<dbReference type="InterPro" id="IPR017475">
    <property type="entry name" value="EPS_sugar_tfrase"/>
</dbReference>
<feature type="transmembrane region" description="Helical" evidence="7">
    <location>
        <begin position="47"/>
        <end position="65"/>
    </location>
</feature>
<feature type="transmembrane region" description="Helical" evidence="7">
    <location>
        <begin position="268"/>
        <end position="301"/>
    </location>
</feature>
<keyword evidence="3" id="KW-0808">Transferase</keyword>
<gene>
    <name evidence="9" type="ORF">LPB138_01975</name>
</gene>
<comment type="subcellular location">
    <subcellularLocation>
        <location evidence="1">Membrane</location>
        <topology evidence="1">Multi-pass membrane protein</topology>
    </subcellularLocation>
</comment>
<dbReference type="NCBIfam" id="TIGR03025">
    <property type="entry name" value="EPS_sugtrans"/>
    <property type="match status" value="1"/>
</dbReference>
<dbReference type="GO" id="GO:0016780">
    <property type="term" value="F:phosphotransferase activity, for other substituted phosphate groups"/>
    <property type="evidence" value="ECO:0007669"/>
    <property type="project" value="TreeGrafter"/>
</dbReference>
<feature type="domain" description="Bacterial sugar transferase" evidence="8">
    <location>
        <begin position="274"/>
        <end position="455"/>
    </location>
</feature>
<name>A0A1D8P4T1_9FLAO</name>
<protein>
    <recommendedName>
        <fullName evidence="8">Bacterial sugar transferase domain-containing protein</fullName>
    </recommendedName>
</protein>
<dbReference type="PANTHER" id="PTHR30576">
    <property type="entry name" value="COLANIC BIOSYNTHESIS UDP-GLUCOSE LIPID CARRIER TRANSFERASE"/>
    <property type="match status" value="1"/>
</dbReference>
<dbReference type="PANTHER" id="PTHR30576:SF0">
    <property type="entry name" value="UNDECAPRENYL-PHOSPHATE N-ACETYLGALACTOSAMINYL 1-PHOSPHATE TRANSFERASE-RELATED"/>
    <property type="match status" value="1"/>
</dbReference>
<dbReference type="STRING" id="1850246.LPB138_01975"/>
<reference evidence="9 10" key="1">
    <citation type="submission" date="2016-10" db="EMBL/GenBank/DDBJ databases">
        <title>Lutibacter sp. LPB0138, isolated from marine gastropod.</title>
        <authorList>
            <person name="Kim E."/>
            <person name="Yi H."/>
        </authorList>
    </citation>
    <scope>NUCLEOTIDE SEQUENCE [LARGE SCALE GENOMIC DNA]</scope>
    <source>
        <strain evidence="9 10">LPB0138</strain>
    </source>
</reference>
<dbReference type="KEGG" id="lul:LPB138_01975"/>
<evidence type="ECO:0000256" key="5">
    <source>
        <dbReference type="ARBA" id="ARBA00022989"/>
    </source>
</evidence>
<comment type="similarity">
    <text evidence="2">Belongs to the bacterial sugar transferase family.</text>
</comment>
<evidence type="ECO:0000256" key="3">
    <source>
        <dbReference type="ARBA" id="ARBA00022679"/>
    </source>
</evidence>
<dbReference type="RefSeq" id="WP_070235637.1">
    <property type="nucleotide sequence ID" value="NZ_CP017478.1"/>
</dbReference>
<evidence type="ECO:0000313" key="10">
    <source>
        <dbReference type="Proteomes" id="UP000176050"/>
    </source>
</evidence>
<sequence>MPKKNNYSISERKFFLRVIDISVVIGALFLTSNYLDFFYFDVSHKSLISWLITLSFYLLFFGQIFELYNLKVSSSRFLVFRSIAVTTLLTTLFYIFTPIISPVLPENRLQILYLFLTIFLPLVIWRFLYIGLVFLPKFHKYVLLIGEAKELSDLINLIGKNAPDNSIIGYISKNKIPEFNEFKHFNVDEREISDIVDEHYVSEIIVSKSNISESKSVHNQLIHLFENGVPIISAKKFIENITYLVPELKLDDPFYDYLTFSKSHQSNLYLVFIRFFDILVSLLGVLFLTLLLPLIIIFNFFGNKGSLFYYQDRIGKGGKAFNIIKLRTMVADAEKNGAVWAQKNDNRITFFGKFLRKTRLDEVPQFINILRGDMSLIGPRPERPKFVNELEEQLPFYAIRHVIKPGLTGWAQVMYPYASTIEEQKMKLRYDLYYIKERNILLDSRVIIKTITTILFFRGQ</sequence>
<evidence type="ECO:0000256" key="4">
    <source>
        <dbReference type="ARBA" id="ARBA00022692"/>
    </source>
</evidence>
<feature type="transmembrane region" description="Helical" evidence="7">
    <location>
        <begin position="112"/>
        <end position="135"/>
    </location>
</feature>
<keyword evidence="6 7" id="KW-0472">Membrane</keyword>
<evidence type="ECO:0000259" key="8">
    <source>
        <dbReference type="Pfam" id="PF02397"/>
    </source>
</evidence>
<keyword evidence="5 7" id="KW-1133">Transmembrane helix</keyword>
<accession>A0A1D8P4T1</accession>
<feature type="transmembrane region" description="Helical" evidence="7">
    <location>
        <begin position="14"/>
        <end position="35"/>
    </location>
</feature>
<dbReference type="InterPro" id="IPR003362">
    <property type="entry name" value="Bact_transf"/>
</dbReference>
<keyword evidence="4 7" id="KW-0812">Transmembrane</keyword>
<evidence type="ECO:0000256" key="7">
    <source>
        <dbReference type="SAM" id="Phobius"/>
    </source>
</evidence>
<evidence type="ECO:0000256" key="6">
    <source>
        <dbReference type="ARBA" id="ARBA00023136"/>
    </source>
</evidence>
<dbReference type="EMBL" id="CP017478">
    <property type="protein sequence ID" value="AOW19521.1"/>
    <property type="molecule type" value="Genomic_DNA"/>
</dbReference>
<evidence type="ECO:0000313" key="9">
    <source>
        <dbReference type="EMBL" id="AOW19521.1"/>
    </source>
</evidence>
<dbReference type="Pfam" id="PF02397">
    <property type="entry name" value="Bac_transf"/>
    <property type="match status" value="1"/>
</dbReference>
<dbReference type="GO" id="GO:0016020">
    <property type="term" value="C:membrane"/>
    <property type="evidence" value="ECO:0007669"/>
    <property type="project" value="UniProtKB-SubCell"/>
</dbReference>
<dbReference type="OrthoDB" id="9808602at2"/>
<evidence type="ECO:0000256" key="2">
    <source>
        <dbReference type="ARBA" id="ARBA00006464"/>
    </source>
</evidence>
<proteinExistence type="inferred from homology"/>
<dbReference type="Proteomes" id="UP000176050">
    <property type="component" value="Chromosome"/>
</dbReference>
<feature type="transmembrane region" description="Helical" evidence="7">
    <location>
        <begin position="77"/>
        <end position="100"/>
    </location>
</feature>
<keyword evidence="10" id="KW-1185">Reference proteome</keyword>
<evidence type="ECO:0000256" key="1">
    <source>
        <dbReference type="ARBA" id="ARBA00004141"/>
    </source>
</evidence>